<evidence type="ECO:0000256" key="2">
    <source>
        <dbReference type="ARBA" id="ARBA00022695"/>
    </source>
</evidence>
<evidence type="ECO:0000313" key="4">
    <source>
        <dbReference type="EMBL" id="EQD45121.1"/>
    </source>
</evidence>
<dbReference type="GO" id="GO:0016779">
    <property type="term" value="F:nucleotidyltransferase activity"/>
    <property type="evidence" value="ECO:0007669"/>
    <property type="project" value="UniProtKB-KW"/>
</dbReference>
<dbReference type="AlphaFoldDB" id="T0ZAW9"/>
<dbReference type="EMBL" id="AUZX01010980">
    <property type="protein sequence ID" value="EQD45121.1"/>
    <property type="molecule type" value="Genomic_DNA"/>
</dbReference>
<proteinExistence type="predicted"/>
<gene>
    <name evidence="4" type="ORF">B1A_14950</name>
</gene>
<dbReference type="PANTHER" id="PTHR21342">
    <property type="entry name" value="PHOSPHOPANTETHEINE ADENYLYLTRANSFERASE"/>
    <property type="match status" value="1"/>
</dbReference>
<dbReference type="Pfam" id="PF01467">
    <property type="entry name" value="CTP_transf_like"/>
    <property type="match status" value="1"/>
</dbReference>
<dbReference type="InterPro" id="IPR014729">
    <property type="entry name" value="Rossmann-like_a/b/a_fold"/>
</dbReference>
<name>T0ZAW9_9ZZZZ</name>
<dbReference type="NCBIfam" id="TIGR00125">
    <property type="entry name" value="cyt_tran_rel"/>
    <property type="match status" value="1"/>
</dbReference>
<evidence type="ECO:0000256" key="1">
    <source>
        <dbReference type="ARBA" id="ARBA00022679"/>
    </source>
</evidence>
<sequence length="52" mass="5860">MRAFVVGRFQPFHNGHLHVIKEILSQYSSVIIGIGSAQYSHTMENPFTAGER</sequence>
<keyword evidence="2 4" id="KW-0548">Nucleotidyltransferase</keyword>
<reference evidence="4" key="1">
    <citation type="submission" date="2013-08" db="EMBL/GenBank/DDBJ databases">
        <authorList>
            <person name="Mendez C."/>
            <person name="Richter M."/>
            <person name="Ferrer M."/>
            <person name="Sanchez J."/>
        </authorList>
    </citation>
    <scope>NUCLEOTIDE SEQUENCE</scope>
</reference>
<dbReference type="InterPro" id="IPR004821">
    <property type="entry name" value="Cyt_trans-like"/>
</dbReference>
<dbReference type="PANTHER" id="PTHR21342:SF0">
    <property type="entry name" value="BIFUNCTIONAL NMN ADENYLYLTRANSFERASE_NUDIX HYDROLASE"/>
    <property type="match status" value="1"/>
</dbReference>
<evidence type="ECO:0000259" key="3">
    <source>
        <dbReference type="Pfam" id="PF01467"/>
    </source>
</evidence>
<accession>T0ZAW9</accession>
<reference evidence="4" key="2">
    <citation type="journal article" date="2014" name="ISME J.">
        <title>Microbial stratification in low pH oxic and suboxic macroscopic growths along an acid mine drainage.</title>
        <authorList>
            <person name="Mendez-Garcia C."/>
            <person name="Mesa V."/>
            <person name="Sprenger R.R."/>
            <person name="Richter M."/>
            <person name="Diez M.S."/>
            <person name="Solano J."/>
            <person name="Bargiela R."/>
            <person name="Golyshina O.V."/>
            <person name="Manteca A."/>
            <person name="Ramos J.L."/>
            <person name="Gallego J.R."/>
            <person name="Llorente I."/>
            <person name="Martins Dos Santos V.A."/>
            <person name="Jensen O.N."/>
            <person name="Pelaez A.I."/>
            <person name="Sanchez J."/>
            <person name="Ferrer M."/>
        </authorList>
    </citation>
    <scope>NUCLEOTIDE SEQUENCE</scope>
</reference>
<feature type="domain" description="Cytidyltransferase-like" evidence="3">
    <location>
        <begin position="5"/>
        <end position="52"/>
    </location>
</feature>
<dbReference type="SUPFAM" id="SSF52374">
    <property type="entry name" value="Nucleotidylyl transferase"/>
    <property type="match status" value="1"/>
</dbReference>
<protein>
    <submittedName>
        <fullName evidence="4">Nicotinamide-nucleotide adenylyltransferase</fullName>
    </submittedName>
</protein>
<comment type="caution">
    <text evidence="4">The sequence shown here is derived from an EMBL/GenBank/DDBJ whole genome shotgun (WGS) entry which is preliminary data.</text>
</comment>
<dbReference type="Gene3D" id="3.40.50.620">
    <property type="entry name" value="HUPs"/>
    <property type="match status" value="1"/>
</dbReference>
<organism evidence="4">
    <name type="scientific">mine drainage metagenome</name>
    <dbReference type="NCBI Taxonomy" id="410659"/>
    <lineage>
        <taxon>unclassified sequences</taxon>
        <taxon>metagenomes</taxon>
        <taxon>ecological metagenomes</taxon>
    </lineage>
</organism>
<feature type="non-terminal residue" evidence="4">
    <location>
        <position position="52"/>
    </location>
</feature>
<keyword evidence="1 4" id="KW-0808">Transferase</keyword>